<protein>
    <submittedName>
        <fullName evidence="2">Uncharacterized protein</fullName>
    </submittedName>
</protein>
<reference evidence="2" key="1">
    <citation type="submission" date="2021-01" db="EMBL/GenBank/DDBJ databases">
        <title>Whole genome shotgun sequence of Sinosporangium siamense NBRC 109515.</title>
        <authorList>
            <person name="Komaki H."/>
            <person name="Tamura T."/>
        </authorList>
    </citation>
    <scope>NUCLEOTIDE SEQUENCE</scope>
    <source>
        <strain evidence="2">NBRC 109515</strain>
    </source>
</reference>
<sequence>MTAATSPLSPVPRTAITVIGAAIATTQTPTTSVFLRILRRLDRDTTSVENRGGGCGARVAARPSDARRRDSNWSLMRGSR</sequence>
<gene>
    <name evidence="2" type="ORF">Ssi02_66600</name>
</gene>
<dbReference type="AlphaFoldDB" id="A0A919RQL0"/>
<accession>A0A919RQL0</accession>
<dbReference type="Proteomes" id="UP000606172">
    <property type="component" value="Unassembled WGS sequence"/>
</dbReference>
<evidence type="ECO:0000313" key="2">
    <source>
        <dbReference type="EMBL" id="GII96429.1"/>
    </source>
</evidence>
<proteinExistence type="predicted"/>
<evidence type="ECO:0000256" key="1">
    <source>
        <dbReference type="SAM" id="MobiDB-lite"/>
    </source>
</evidence>
<name>A0A919RQL0_9ACTN</name>
<comment type="caution">
    <text evidence="2">The sequence shown here is derived from an EMBL/GenBank/DDBJ whole genome shotgun (WGS) entry which is preliminary data.</text>
</comment>
<organism evidence="2 3">
    <name type="scientific">Sinosporangium siamense</name>
    <dbReference type="NCBI Taxonomy" id="1367973"/>
    <lineage>
        <taxon>Bacteria</taxon>
        <taxon>Bacillati</taxon>
        <taxon>Actinomycetota</taxon>
        <taxon>Actinomycetes</taxon>
        <taxon>Streptosporangiales</taxon>
        <taxon>Streptosporangiaceae</taxon>
        <taxon>Sinosporangium</taxon>
    </lineage>
</organism>
<dbReference type="EMBL" id="BOOW01000044">
    <property type="protein sequence ID" value="GII96429.1"/>
    <property type="molecule type" value="Genomic_DNA"/>
</dbReference>
<feature type="region of interest" description="Disordered" evidence="1">
    <location>
        <begin position="46"/>
        <end position="80"/>
    </location>
</feature>
<keyword evidence="3" id="KW-1185">Reference proteome</keyword>
<evidence type="ECO:0000313" key="3">
    <source>
        <dbReference type="Proteomes" id="UP000606172"/>
    </source>
</evidence>